<feature type="non-terminal residue" evidence="1">
    <location>
        <position position="54"/>
    </location>
</feature>
<feature type="non-terminal residue" evidence="1">
    <location>
        <position position="1"/>
    </location>
</feature>
<accession>J7S4D0</accession>
<organism evidence="1">
    <name type="scientific">Aspergillus marvanovae</name>
    <dbReference type="NCBI Taxonomy" id="1220165"/>
    <lineage>
        <taxon>Eukaryota</taxon>
        <taxon>Fungi</taxon>
        <taxon>Dikarya</taxon>
        <taxon>Ascomycota</taxon>
        <taxon>Pezizomycotina</taxon>
        <taxon>Eurotiomycetes</taxon>
        <taxon>Eurotiomycetidae</taxon>
        <taxon>Eurotiales</taxon>
        <taxon>Aspergillaceae</taxon>
        <taxon>Aspergillus</taxon>
        <taxon>Aspergillus subgen. Fumigati</taxon>
    </lineage>
</organism>
<protein>
    <submittedName>
        <fullName evidence="1">Alpha mating-type protein</fullName>
    </submittedName>
</protein>
<evidence type="ECO:0000313" key="1">
    <source>
        <dbReference type="EMBL" id="CCK73185.1"/>
    </source>
</evidence>
<dbReference type="EMBL" id="HE978838">
    <property type="protein sequence ID" value="CCK73185.1"/>
    <property type="molecule type" value="Genomic_DNA"/>
</dbReference>
<reference evidence="1" key="1">
    <citation type="submission" date="2012-08" db="EMBL/GenBank/DDBJ databases">
        <title>Two new and closely related species in the Aspergillus section Fumigati.</title>
        <authorList>
            <person name="Hubka V."/>
        </authorList>
    </citation>
    <scope>NUCLEOTIDE SEQUENCE</scope>
    <source>
        <strain evidence="1">CCM 8003</strain>
    </source>
</reference>
<sequence length="54" mass="6377">GCVWHEKPRCEELRQRERQHHDYCPKRSLQQCQELQLGAADHCFPQLWCLGGTA</sequence>
<proteinExistence type="predicted"/>
<gene>
    <name evidence="1" type="primary">mat1-1</name>
</gene>
<dbReference type="AlphaFoldDB" id="J7S4D0"/>
<name>J7S4D0_9EURO</name>